<evidence type="ECO:0000313" key="3">
    <source>
        <dbReference type="Proteomes" id="UP000076761"/>
    </source>
</evidence>
<dbReference type="Proteomes" id="UP000076761">
    <property type="component" value="Unassembled WGS sequence"/>
</dbReference>
<dbReference type="PANTHER" id="PTHR46791:SF5">
    <property type="entry name" value="CLR5 DOMAIN-CONTAINING PROTEIN-RELATED"/>
    <property type="match status" value="1"/>
</dbReference>
<dbReference type="STRING" id="1314782.A0A165MYT0"/>
<keyword evidence="3" id="KW-1185">Reference proteome</keyword>
<gene>
    <name evidence="2" type="ORF">NEOLEDRAFT_1030855</name>
</gene>
<proteinExistence type="predicted"/>
<reference evidence="2 3" key="1">
    <citation type="journal article" date="2016" name="Mol. Biol. Evol.">
        <title>Comparative Genomics of Early-Diverging Mushroom-Forming Fungi Provides Insights into the Origins of Lignocellulose Decay Capabilities.</title>
        <authorList>
            <person name="Nagy L.G."/>
            <person name="Riley R."/>
            <person name="Tritt A."/>
            <person name="Adam C."/>
            <person name="Daum C."/>
            <person name="Floudas D."/>
            <person name="Sun H."/>
            <person name="Yadav J.S."/>
            <person name="Pangilinan J."/>
            <person name="Larsson K.H."/>
            <person name="Matsuura K."/>
            <person name="Barry K."/>
            <person name="Labutti K."/>
            <person name="Kuo R."/>
            <person name="Ohm R.A."/>
            <person name="Bhattacharya S.S."/>
            <person name="Shirouzu T."/>
            <person name="Yoshinaga Y."/>
            <person name="Martin F.M."/>
            <person name="Grigoriev I.V."/>
            <person name="Hibbett D.S."/>
        </authorList>
    </citation>
    <scope>NUCLEOTIDE SEQUENCE [LARGE SCALE GENOMIC DNA]</scope>
    <source>
        <strain evidence="2 3">HHB14362 ss-1</strain>
    </source>
</reference>
<accession>A0A165MYT0</accession>
<name>A0A165MYT0_9AGAM</name>
<dbReference type="InParanoid" id="A0A165MYT0"/>
<dbReference type="AlphaFoldDB" id="A0A165MYT0"/>
<feature type="non-terminal residue" evidence="2">
    <location>
        <position position="66"/>
    </location>
</feature>
<sequence>HGLRVQKRRVRMSLRRIDGLGQVLRNHEAIDRRDYTVPRPNYLWHMDGYHKLIRWGLVVHGIVDGF</sequence>
<feature type="domain" description="Integrase core" evidence="1">
    <location>
        <begin position="35"/>
        <end position="66"/>
    </location>
</feature>
<dbReference type="Pfam" id="PF24764">
    <property type="entry name" value="rva_4"/>
    <property type="match status" value="1"/>
</dbReference>
<evidence type="ECO:0000313" key="2">
    <source>
        <dbReference type="EMBL" id="KZT18952.1"/>
    </source>
</evidence>
<protein>
    <recommendedName>
        <fullName evidence="1">Integrase core domain-containing protein</fullName>
    </recommendedName>
</protein>
<organism evidence="2 3">
    <name type="scientific">Neolentinus lepideus HHB14362 ss-1</name>
    <dbReference type="NCBI Taxonomy" id="1314782"/>
    <lineage>
        <taxon>Eukaryota</taxon>
        <taxon>Fungi</taxon>
        <taxon>Dikarya</taxon>
        <taxon>Basidiomycota</taxon>
        <taxon>Agaricomycotina</taxon>
        <taxon>Agaricomycetes</taxon>
        <taxon>Gloeophyllales</taxon>
        <taxon>Gloeophyllaceae</taxon>
        <taxon>Neolentinus</taxon>
    </lineage>
</organism>
<evidence type="ECO:0000259" key="1">
    <source>
        <dbReference type="Pfam" id="PF24764"/>
    </source>
</evidence>
<dbReference type="InterPro" id="IPR058913">
    <property type="entry name" value="Integrase_dom_put"/>
</dbReference>
<dbReference type="EMBL" id="KV425656">
    <property type="protein sequence ID" value="KZT18952.1"/>
    <property type="molecule type" value="Genomic_DNA"/>
</dbReference>
<dbReference type="OrthoDB" id="2686689at2759"/>
<dbReference type="PANTHER" id="PTHR46791">
    <property type="entry name" value="EXPRESSED PROTEIN"/>
    <property type="match status" value="1"/>
</dbReference>
<feature type="non-terminal residue" evidence="2">
    <location>
        <position position="1"/>
    </location>
</feature>